<feature type="compositionally biased region" description="Basic residues" evidence="1">
    <location>
        <begin position="1"/>
        <end position="12"/>
    </location>
</feature>
<dbReference type="HOGENOM" id="CLU_1023126_0_0_1"/>
<keyword evidence="3" id="KW-1185">Reference proteome</keyword>
<evidence type="ECO:0000313" key="2">
    <source>
        <dbReference type="EMBL" id="EFQ30391.1"/>
    </source>
</evidence>
<dbReference type="VEuPathDB" id="FungiDB:GLRG_05535"/>
<accession>E3QHQ3</accession>
<organism evidence="3">
    <name type="scientific">Colletotrichum graminicola (strain M1.001 / M2 / FGSC 10212)</name>
    <name type="common">Maize anthracnose fungus</name>
    <name type="synonym">Glomerella graminicola</name>
    <dbReference type="NCBI Taxonomy" id="645133"/>
    <lineage>
        <taxon>Eukaryota</taxon>
        <taxon>Fungi</taxon>
        <taxon>Dikarya</taxon>
        <taxon>Ascomycota</taxon>
        <taxon>Pezizomycotina</taxon>
        <taxon>Sordariomycetes</taxon>
        <taxon>Hypocreomycetidae</taxon>
        <taxon>Glomerellales</taxon>
        <taxon>Glomerellaceae</taxon>
        <taxon>Colletotrichum</taxon>
        <taxon>Colletotrichum graminicola species complex</taxon>
    </lineage>
</organism>
<feature type="region of interest" description="Disordered" evidence="1">
    <location>
        <begin position="126"/>
        <end position="152"/>
    </location>
</feature>
<feature type="region of interest" description="Disordered" evidence="1">
    <location>
        <begin position="1"/>
        <end position="45"/>
    </location>
</feature>
<evidence type="ECO:0000256" key="1">
    <source>
        <dbReference type="SAM" id="MobiDB-lite"/>
    </source>
</evidence>
<evidence type="ECO:0000313" key="3">
    <source>
        <dbReference type="Proteomes" id="UP000008782"/>
    </source>
</evidence>
<dbReference type="OrthoDB" id="10463375at2759"/>
<dbReference type="GeneID" id="24410900"/>
<proteinExistence type="predicted"/>
<dbReference type="AlphaFoldDB" id="E3QHQ3"/>
<dbReference type="EMBL" id="GG697349">
    <property type="protein sequence ID" value="EFQ30391.1"/>
    <property type="molecule type" value="Genomic_DNA"/>
</dbReference>
<dbReference type="RefSeq" id="XP_008094411.1">
    <property type="nucleotide sequence ID" value="XM_008096220.1"/>
</dbReference>
<gene>
    <name evidence="2" type="ORF">GLRG_05535</name>
</gene>
<protein>
    <submittedName>
        <fullName evidence="2">Uncharacterized protein</fullName>
    </submittedName>
</protein>
<feature type="compositionally biased region" description="Low complexity" evidence="1">
    <location>
        <begin position="137"/>
        <end position="149"/>
    </location>
</feature>
<dbReference type="Proteomes" id="UP000008782">
    <property type="component" value="Unassembled WGS sequence"/>
</dbReference>
<name>E3QHQ3_COLGM</name>
<dbReference type="eggNOG" id="ENOG502T5G9">
    <property type="taxonomic scope" value="Eukaryota"/>
</dbReference>
<reference evidence="3" key="1">
    <citation type="journal article" date="2012" name="Nat. Genet.">
        <title>Lifestyle transitions in plant pathogenic Colletotrichum fungi deciphered by genome and transcriptome analyses.</title>
        <authorList>
            <person name="O'Connell R.J."/>
            <person name="Thon M.R."/>
            <person name="Hacquard S."/>
            <person name="Amyotte S.G."/>
            <person name="Kleemann J."/>
            <person name="Torres M.F."/>
            <person name="Damm U."/>
            <person name="Buiate E.A."/>
            <person name="Epstein L."/>
            <person name="Alkan N."/>
            <person name="Altmueller J."/>
            <person name="Alvarado-Balderrama L."/>
            <person name="Bauser C.A."/>
            <person name="Becker C."/>
            <person name="Birren B.W."/>
            <person name="Chen Z."/>
            <person name="Choi J."/>
            <person name="Crouch J.A."/>
            <person name="Duvick J.P."/>
            <person name="Farman M.A."/>
            <person name="Gan P."/>
            <person name="Heiman D."/>
            <person name="Henrissat B."/>
            <person name="Howard R.J."/>
            <person name="Kabbage M."/>
            <person name="Koch C."/>
            <person name="Kracher B."/>
            <person name="Kubo Y."/>
            <person name="Law A.D."/>
            <person name="Lebrun M.-H."/>
            <person name="Lee Y.-H."/>
            <person name="Miyara I."/>
            <person name="Moore N."/>
            <person name="Neumann U."/>
            <person name="Nordstroem K."/>
            <person name="Panaccione D.G."/>
            <person name="Panstruga R."/>
            <person name="Place M."/>
            <person name="Proctor R.H."/>
            <person name="Prusky D."/>
            <person name="Rech G."/>
            <person name="Reinhardt R."/>
            <person name="Rollins J.A."/>
            <person name="Rounsley S."/>
            <person name="Schardl C.L."/>
            <person name="Schwartz D.C."/>
            <person name="Shenoy N."/>
            <person name="Shirasu K."/>
            <person name="Sikhakolli U.R."/>
            <person name="Stueber K."/>
            <person name="Sukno S.A."/>
            <person name="Sweigard J.A."/>
            <person name="Takano Y."/>
            <person name="Takahara H."/>
            <person name="Trail F."/>
            <person name="van der Does H.C."/>
            <person name="Voll L.M."/>
            <person name="Will I."/>
            <person name="Young S."/>
            <person name="Zeng Q."/>
            <person name="Zhang J."/>
            <person name="Zhou S."/>
            <person name="Dickman M.B."/>
            <person name="Schulze-Lefert P."/>
            <person name="Ver Loren van Themaat E."/>
            <person name="Ma L.-J."/>
            <person name="Vaillancourt L.J."/>
        </authorList>
    </citation>
    <scope>NUCLEOTIDE SEQUENCE [LARGE SCALE GENOMIC DNA]</scope>
    <source>
        <strain evidence="3">M1.001 / M2 / FGSC 10212</strain>
    </source>
</reference>
<sequence length="220" mass="23657">MPSHKKELKRARTATARAAAHKNRAEARGGDGVVGSTQDPPEDDDDYLHVVKVRAKTPEPVHKKDFECLRTPCVLIREGSELRRLAGEFLAAKRGNVAYSRLSRATNALRSRVAFEGTLVAGDPRISTQKCDEVDAGGPPSQQPSGWPGDIAPNQTVDAASLGGSASSRTVAVANENQINALRAAIDGLVVSSLPEAQLAAHRILMDQYVALLTGRERWF</sequence>